<dbReference type="Proteomes" id="UP000295443">
    <property type="component" value="Unassembled WGS sequence"/>
</dbReference>
<gene>
    <name evidence="1" type="ORF">EZJ19_09185</name>
</gene>
<comment type="caution">
    <text evidence="1">The sequence shown here is derived from an EMBL/GenBank/DDBJ whole genome shotgun (WGS) entry which is preliminary data.</text>
</comment>
<evidence type="ECO:0000313" key="2">
    <source>
        <dbReference type="Proteomes" id="UP000295443"/>
    </source>
</evidence>
<dbReference type="OrthoDB" id="5174394at2"/>
<dbReference type="RefSeq" id="WP_131446836.1">
    <property type="nucleotide sequence ID" value="NZ_SJZB01000033.1"/>
</dbReference>
<proteinExistence type="predicted"/>
<name>A0A4R1BCH0_9PROT</name>
<keyword evidence="2" id="KW-1185">Reference proteome</keyword>
<protein>
    <recommendedName>
        <fullName evidence="3">Glycosyl transferase family 2</fullName>
    </recommendedName>
</protein>
<evidence type="ECO:0000313" key="1">
    <source>
        <dbReference type="EMBL" id="TCJ14745.1"/>
    </source>
</evidence>
<dbReference type="EMBL" id="SJZB01000033">
    <property type="protein sequence ID" value="TCJ14745.1"/>
    <property type="molecule type" value="Genomic_DNA"/>
</dbReference>
<evidence type="ECO:0008006" key="3">
    <source>
        <dbReference type="Google" id="ProtNLM"/>
    </source>
</evidence>
<organism evidence="1 2">
    <name type="scientific">Parasulfuritortus cantonensis</name>
    <dbReference type="NCBI Taxonomy" id="2528202"/>
    <lineage>
        <taxon>Bacteria</taxon>
        <taxon>Pseudomonadati</taxon>
        <taxon>Pseudomonadota</taxon>
        <taxon>Betaproteobacteria</taxon>
        <taxon>Nitrosomonadales</taxon>
        <taxon>Thiobacillaceae</taxon>
        <taxon>Parasulfuritortus</taxon>
    </lineage>
</organism>
<accession>A0A4R1BCH0</accession>
<reference evidence="1 2" key="1">
    <citation type="submission" date="2019-03" db="EMBL/GenBank/DDBJ databases">
        <title>Genome sequence of Thiobacillaceae bacterium LSR1, a sulfur-oxidizing bacterium isolated from freshwater sediment.</title>
        <authorList>
            <person name="Li S."/>
        </authorList>
    </citation>
    <scope>NUCLEOTIDE SEQUENCE [LARGE SCALE GENOMIC DNA]</scope>
    <source>
        <strain evidence="1 2">LSR1</strain>
    </source>
</reference>
<sequence>MRALSKHSLDDISIIVRECGERTADACSALLAEAFEGQTVHRVTGKPFVYTLRQSLELGAALGRQWTLCIDADVLVQSELIEFMTEARELPETTFAVQALVLDKLLPSKRPAGNHLYRTSLIPQALRLLSGEETLRPETEMIQAMRRAGYGFFQSDRVIGLHDYEQNWEDIFAKAYLHAHKHRQLEDSFLPIWRNLAKVDDDYAVAMAAWEIASGEKDVPRVCRDFMAARFADSGVEVPEKVPLAMPSLQGIEELFGKMASTNMELESHYRRLQRSIDASVFPARTRGNWLVRKGRTLLRFLARWLRKLGYGAA</sequence>
<dbReference type="AlphaFoldDB" id="A0A4R1BCH0"/>